<sequence>MNLFNSELNNKIIRQLQAARQNFEFDQAGIKKRLLSAMDSPQSHPLGYSELPTRFTFIVLAGVATTILAATATFLIAAESAPGDSLFAVNKFREQLILSLPLAPQKRIEVTADIVQSRFEAVDRIDEQDMRQTGQLMLKRLETVNESRASFQQAVDAISLKQTDLEQTGQNQAATALDSVLSNLTQMADKRAEVINKWVQRSDDQSERDEIRSSLKLFEQTRDQARQQLNRRYKQTPTE</sequence>
<name>A0A1F5PJY1_9BACT</name>
<keyword evidence="1" id="KW-0812">Transmembrane</keyword>
<organism evidence="2 3">
    <name type="scientific">Candidatus Doudnabacteria bacterium RIFCSPHIGHO2_12_FULL_48_16</name>
    <dbReference type="NCBI Taxonomy" id="1817838"/>
    <lineage>
        <taxon>Bacteria</taxon>
        <taxon>Candidatus Doudnaibacteriota</taxon>
    </lineage>
</organism>
<dbReference type="AlphaFoldDB" id="A0A1F5PJY1"/>
<proteinExistence type="predicted"/>
<gene>
    <name evidence="2" type="ORF">A3E29_04080</name>
</gene>
<accession>A0A1F5PJY1</accession>
<evidence type="ECO:0000313" key="2">
    <source>
        <dbReference type="EMBL" id="OGE90248.1"/>
    </source>
</evidence>
<dbReference type="EMBL" id="MFEY01000007">
    <property type="protein sequence ID" value="OGE90248.1"/>
    <property type="molecule type" value="Genomic_DNA"/>
</dbReference>
<evidence type="ECO:0000256" key="1">
    <source>
        <dbReference type="SAM" id="Phobius"/>
    </source>
</evidence>
<protein>
    <recommendedName>
        <fullName evidence="4">DUF5667 domain-containing protein</fullName>
    </recommendedName>
</protein>
<comment type="caution">
    <text evidence="2">The sequence shown here is derived from an EMBL/GenBank/DDBJ whole genome shotgun (WGS) entry which is preliminary data.</text>
</comment>
<evidence type="ECO:0008006" key="4">
    <source>
        <dbReference type="Google" id="ProtNLM"/>
    </source>
</evidence>
<feature type="transmembrane region" description="Helical" evidence="1">
    <location>
        <begin position="55"/>
        <end position="77"/>
    </location>
</feature>
<keyword evidence="1" id="KW-0472">Membrane</keyword>
<reference evidence="2 3" key="1">
    <citation type="journal article" date="2016" name="Nat. Commun.">
        <title>Thousands of microbial genomes shed light on interconnected biogeochemical processes in an aquifer system.</title>
        <authorList>
            <person name="Anantharaman K."/>
            <person name="Brown C.T."/>
            <person name="Hug L.A."/>
            <person name="Sharon I."/>
            <person name="Castelle C.J."/>
            <person name="Probst A.J."/>
            <person name="Thomas B.C."/>
            <person name="Singh A."/>
            <person name="Wilkins M.J."/>
            <person name="Karaoz U."/>
            <person name="Brodie E.L."/>
            <person name="Williams K.H."/>
            <person name="Hubbard S.S."/>
            <person name="Banfield J.F."/>
        </authorList>
    </citation>
    <scope>NUCLEOTIDE SEQUENCE [LARGE SCALE GENOMIC DNA]</scope>
</reference>
<dbReference type="Proteomes" id="UP000177682">
    <property type="component" value="Unassembled WGS sequence"/>
</dbReference>
<keyword evidence="1" id="KW-1133">Transmembrane helix</keyword>
<evidence type="ECO:0000313" key="3">
    <source>
        <dbReference type="Proteomes" id="UP000177682"/>
    </source>
</evidence>